<evidence type="ECO:0000313" key="1">
    <source>
        <dbReference type="EnsemblPlants" id="AVESA.00010b.r2.6AG1072620.1.CDS"/>
    </source>
</evidence>
<dbReference type="EnsemblPlants" id="AVESA.00010b.r2.6AG1072620.1">
    <property type="protein sequence ID" value="AVESA.00010b.r2.6AG1072620.1.CDS"/>
    <property type="gene ID" value="AVESA.00010b.r2.6AG1072620"/>
</dbReference>
<protein>
    <submittedName>
        <fullName evidence="1">Uncharacterized protein</fullName>
    </submittedName>
</protein>
<accession>A0ACD5Z3H4</accession>
<name>A0ACD5Z3H4_AVESA</name>
<organism evidence="1 2">
    <name type="scientific">Avena sativa</name>
    <name type="common">Oat</name>
    <dbReference type="NCBI Taxonomy" id="4498"/>
    <lineage>
        <taxon>Eukaryota</taxon>
        <taxon>Viridiplantae</taxon>
        <taxon>Streptophyta</taxon>
        <taxon>Embryophyta</taxon>
        <taxon>Tracheophyta</taxon>
        <taxon>Spermatophyta</taxon>
        <taxon>Magnoliopsida</taxon>
        <taxon>Liliopsida</taxon>
        <taxon>Poales</taxon>
        <taxon>Poaceae</taxon>
        <taxon>BOP clade</taxon>
        <taxon>Pooideae</taxon>
        <taxon>Poodae</taxon>
        <taxon>Poeae</taxon>
        <taxon>Poeae Chloroplast Group 1 (Aveneae type)</taxon>
        <taxon>Aveninae</taxon>
        <taxon>Avena</taxon>
    </lineage>
</organism>
<dbReference type="Proteomes" id="UP001732700">
    <property type="component" value="Chromosome 6A"/>
</dbReference>
<reference evidence="1" key="1">
    <citation type="submission" date="2021-05" db="EMBL/GenBank/DDBJ databases">
        <authorList>
            <person name="Scholz U."/>
            <person name="Mascher M."/>
            <person name="Fiebig A."/>
        </authorList>
    </citation>
    <scope>NUCLEOTIDE SEQUENCE [LARGE SCALE GENOMIC DNA]</scope>
</reference>
<proteinExistence type="predicted"/>
<keyword evidence="2" id="KW-1185">Reference proteome</keyword>
<reference evidence="1" key="2">
    <citation type="submission" date="2025-09" db="UniProtKB">
        <authorList>
            <consortium name="EnsemblPlants"/>
        </authorList>
    </citation>
    <scope>IDENTIFICATION</scope>
</reference>
<sequence length="363" mass="40579">MQVMPAPPPLAVRTPPPPPHCAQSNNQLMPAAGIYQYWSTPVSQNCVAAAQQVPRGFADYRVYNSSYVSLACGSSSSTNNGYHQNARLCATTNWPNIMPRNPCYGAYPHVIQDRQPPSYQGNNHKEDSGFVSSFRVDPPLAPAPCFPPISPASNNHSPAQFFDEATYNKKVKTEAMYTQKVKNAEEPPDMVSENSDELDHTPVDGNQNFIHGHESLTARFNCREYRIVLRKDLTNSDVGNIGRIVLPKRDAEANLPALLERDGLILKMDDFKLPATWNFKYRFWPNNKSRMYIMESTGEFVKSHSLEAGDTLIIYKSLESGKFIVRGEKASQQRAPVLCLECKEEGTNSEECGFAMSLHAKRT</sequence>
<evidence type="ECO:0000313" key="2">
    <source>
        <dbReference type="Proteomes" id="UP001732700"/>
    </source>
</evidence>